<dbReference type="InterPro" id="IPR003918">
    <property type="entry name" value="NADH_UbQ_OxRdtase"/>
</dbReference>
<feature type="transmembrane region" description="Helical" evidence="1">
    <location>
        <begin position="30"/>
        <end position="54"/>
    </location>
</feature>
<reference evidence="5" key="2">
    <citation type="submission" date="2012-06" db="EMBL/GenBank/DDBJ databases">
        <title>Comparative genomic analyses of Aspergillus oryzae 3.042 and A. oryzae RIB40 for soy-sauce fermentation.</title>
        <authorList>
            <person name="Zhao G."/>
            <person name="Hou L."/>
            <person name="Wang C."/>
            <person name="Cao X."/>
        </authorList>
    </citation>
    <scope>NUCLEOTIDE SEQUENCE [LARGE SCALE GENOMIC DNA]</scope>
    <source>
        <strain evidence="5">3.042</strain>
    </source>
</reference>
<feature type="transmembrane region" description="Helical" evidence="1">
    <location>
        <begin position="100"/>
        <end position="120"/>
    </location>
</feature>
<dbReference type="Proteomes" id="UP000002812">
    <property type="component" value="Mitochondrion"/>
</dbReference>
<keyword evidence="1" id="KW-1133">Transmembrane helix</keyword>
<dbReference type="PANTHER" id="PTHR43507">
    <property type="entry name" value="NADH-UBIQUINONE OXIDOREDUCTASE CHAIN 4"/>
    <property type="match status" value="1"/>
</dbReference>
<evidence type="ECO:0000313" key="5">
    <source>
        <dbReference type="Proteomes" id="UP000002812"/>
    </source>
</evidence>
<organism evidence="4 5">
    <name type="scientific">Aspergillus oryzae (strain 3.042)</name>
    <name type="common">Yellow koji mold</name>
    <dbReference type="NCBI Taxonomy" id="1160506"/>
    <lineage>
        <taxon>Eukaryota</taxon>
        <taxon>Fungi</taxon>
        <taxon>Dikarya</taxon>
        <taxon>Ascomycota</taxon>
        <taxon>Pezizomycotina</taxon>
        <taxon>Eurotiomycetes</taxon>
        <taxon>Eurotiomycetidae</taxon>
        <taxon>Eurotiales</taxon>
        <taxon>Aspergillaceae</taxon>
        <taxon>Aspergillus</taxon>
        <taxon>Aspergillus subgen. Circumdati</taxon>
    </lineage>
</organism>
<dbReference type="GeneID" id="13229056"/>
<dbReference type="GO" id="GO:0015990">
    <property type="term" value="P:electron transport coupled proton transport"/>
    <property type="evidence" value="ECO:0007669"/>
    <property type="project" value="TreeGrafter"/>
</dbReference>
<keyword evidence="2" id="KW-0732">Signal</keyword>
<keyword evidence="1" id="KW-0472">Membrane</keyword>
<geneLocation type="mitochondrion" evidence="4"/>
<evidence type="ECO:0000256" key="1">
    <source>
        <dbReference type="SAM" id="Phobius"/>
    </source>
</evidence>
<dbReference type="RefSeq" id="YP_006493433.1">
    <property type="nucleotide sequence ID" value="NC_018100.1"/>
</dbReference>
<proteinExistence type="predicted"/>
<feature type="chain" id="PRO_5003706269" evidence="2">
    <location>
        <begin position="21"/>
        <end position="376"/>
    </location>
</feature>
<feature type="transmembrane region" description="Helical" evidence="1">
    <location>
        <begin position="158"/>
        <end position="177"/>
    </location>
</feature>
<keyword evidence="4" id="KW-0496">Mitochondrion</keyword>
<feature type="transmembrane region" description="Helical" evidence="1">
    <location>
        <begin position="258"/>
        <end position="281"/>
    </location>
</feature>
<dbReference type="GO" id="GO:0003954">
    <property type="term" value="F:NADH dehydrogenase activity"/>
    <property type="evidence" value="ECO:0007669"/>
    <property type="project" value="TreeGrafter"/>
</dbReference>
<dbReference type="AlphaFoldDB" id="I6U4N3"/>
<dbReference type="PANTHER" id="PTHR43507:SF1">
    <property type="entry name" value="NADH-UBIQUINONE OXIDOREDUCTASE CHAIN 4"/>
    <property type="match status" value="1"/>
</dbReference>
<dbReference type="EMBL" id="JX129489">
    <property type="protein sequence ID" value="AFM82513.1"/>
    <property type="molecule type" value="Genomic_DNA"/>
</dbReference>
<name>I6U4N3_ASPO3</name>
<accession>I6U4N3</accession>
<dbReference type="GO" id="GO:0008137">
    <property type="term" value="F:NADH dehydrogenase (ubiquinone) activity"/>
    <property type="evidence" value="ECO:0007669"/>
    <property type="project" value="InterPro"/>
</dbReference>
<dbReference type="InterPro" id="IPR001750">
    <property type="entry name" value="ND/Mrp_TM"/>
</dbReference>
<feature type="domain" description="NADH:quinone oxidoreductase/Mrp antiporter transmembrane" evidence="3">
    <location>
        <begin position="121"/>
        <end position="306"/>
    </location>
</feature>
<evidence type="ECO:0000259" key="3">
    <source>
        <dbReference type="Pfam" id="PF00361"/>
    </source>
</evidence>
<sequence length="376" mass="41658">MSLLLLLIPLIGVGLVTVEANYGLSLINNIRIKSIALTTSIVNLIVSLVMFILFDFSSKQFQFIEEHYQISYFDIYLGVDVIMLLLESLLLAVFLVLDVLLFYIFFESILPPLFLLIGLFAHVESPLSGSIILAGIVLKLSLYGIFRLMLPLLPKASINYTYVIYVIGVITILYASFSTLRTIDIKELIAYSSVSHAAVYLIGAFSNTIQGIEGSIVLGLAHGFVSSGLFICAGGILYDRSSTRLITYYRGMAQVMPIFSVLFFILALGNSGTPLTLNFLGEFMSLYGVFERMPILGVLASTSIVFSAAYTIFMYNRIVFGGSYSLYFVENIGDVTRREFIMLLVFVILTVLFGIYPAPILDGLHYSVSSLIYNVN</sequence>
<evidence type="ECO:0000313" key="4">
    <source>
        <dbReference type="EMBL" id="AFM82513.1"/>
    </source>
</evidence>
<gene>
    <name evidence="4" type="ORF">Ao3042_11886</name>
</gene>
<dbReference type="OrthoDB" id="564260at2759"/>
<feature type="transmembrane region" description="Helical" evidence="1">
    <location>
        <begin position="215"/>
        <end position="238"/>
    </location>
</feature>
<feature type="signal peptide" evidence="2">
    <location>
        <begin position="1"/>
        <end position="20"/>
    </location>
</feature>
<feature type="transmembrane region" description="Helical" evidence="1">
    <location>
        <begin position="340"/>
        <end position="361"/>
    </location>
</feature>
<feature type="transmembrane region" description="Helical" evidence="1">
    <location>
        <begin position="75"/>
        <end position="94"/>
    </location>
</feature>
<dbReference type="GO" id="GO:0042773">
    <property type="term" value="P:ATP synthesis coupled electron transport"/>
    <property type="evidence" value="ECO:0007669"/>
    <property type="project" value="InterPro"/>
</dbReference>
<dbReference type="Pfam" id="PF00361">
    <property type="entry name" value="Proton_antipo_M"/>
    <property type="match status" value="1"/>
</dbReference>
<evidence type="ECO:0000256" key="2">
    <source>
        <dbReference type="SAM" id="SignalP"/>
    </source>
</evidence>
<keyword evidence="1" id="KW-0812">Transmembrane</keyword>
<reference evidence="4 5" key="1">
    <citation type="journal article" date="2012" name="Eukaryot. Cell">
        <title>Draft genome sequence of Aspergillus oryzae strain 3.042.</title>
        <authorList>
            <person name="Zhao G."/>
            <person name="Yao Y."/>
            <person name="Qi W."/>
            <person name="Wang C."/>
            <person name="Hou L."/>
            <person name="Zeng B."/>
            <person name="Cao X."/>
        </authorList>
    </citation>
    <scope>NUCLEOTIDE SEQUENCE [LARGE SCALE GENOMIC DNA]</scope>
    <source>
        <strain evidence="4 5">3.042</strain>
    </source>
</reference>
<protein>
    <submittedName>
        <fullName evidence="4">NADH dehydrogenase subunit 4</fullName>
    </submittedName>
</protein>
<feature type="transmembrane region" description="Helical" evidence="1">
    <location>
        <begin position="127"/>
        <end position="146"/>
    </location>
</feature>
<dbReference type="GO" id="GO:0048039">
    <property type="term" value="F:ubiquinone binding"/>
    <property type="evidence" value="ECO:0007669"/>
    <property type="project" value="TreeGrafter"/>
</dbReference>
<feature type="transmembrane region" description="Helical" evidence="1">
    <location>
        <begin position="293"/>
        <end position="319"/>
    </location>
</feature>